<evidence type="ECO:0000313" key="9">
    <source>
        <dbReference type="Proteomes" id="UP000664203"/>
    </source>
</evidence>
<dbReference type="GO" id="GO:0005886">
    <property type="term" value="C:plasma membrane"/>
    <property type="evidence" value="ECO:0007669"/>
    <property type="project" value="TreeGrafter"/>
</dbReference>
<dbReference type="Proteomes" id="UP000664203">
    <property type="component" value="Unassembled WGS sequence"/>
</dbReference>
<dbReference type="EC" id="2.3.2.2" evidence="6"/>
<dbReference type="InterPro" id="IPR000101">
    <property type="entry name" value="GGT_peptidase"/>
</dbReference>
<comment type="catalytic activity">
    <reaction evidence="6">
        <text>an S-substituted glutathione + H2O = an S-substituted L-cysteinylglycine + L-glutamate</text>
        <dbReference type="Rhea" id="RHEA:59468"/>
        <dbReference type="ChEBI" id="CHEBI:15377"/>
        <dbReference type="ChEBI" id="CHEBI:29985"/>
        <dbReference type="ChEBI" id="CHEBI:90779"/>
        <dbReference type="ChEBI" id="CHEBI:143103"/>
        <dbReference type="EC" id="3.4.19.13"/>
    </reaction>
</comment>
<keyword evidence="9" id="KW-1185">Reference proteome</keyword>
<dbReference type="InterPro" id="IPR029055">
    <property type="entry name" value="Ntn_hydrolases_N"/>
</dbReference>
<dbReference type="FunFam" id="3.60.20.40:FF:000008">
    <property type="entry name" value="Gamma-glutamyltranspeptidase (Eurofung)"/>
    <property type="match status" value="1"/>
</dbReference>
<dbReference type="NCBIfam" id="TIGR00066">
    <property type="entry name" value="g_glut_trans"/>
    <property type="match status" value="1"/>
</dbReference>
<evidence type="ECO:0000313" key="8">
    <source>
        <dbReference type="EMBL" id="CAF9941996.1"/>
    </source>
</evidence>
<evidence type="ECO:0000259" key="7">
    <source>
        <dbReference type="Pfam" id="PF26410"/>
    </source>
</evidence>
<keyword evidence="2 6" id="KW-0378">Hydrolase</keyword>
<keyword evidence="6" id="KW-0808">Transferase</keyword>
<dbReference type="OrthoDB" id="1081007at2759"/>
<keyword evidence="6" id="KW-0012">Acyltransferase</keyword>
<evidence type="ECO:0000256" key="2">
    <source>
        <dbReference type="ARBA" id="ARBA00022801"/>
    </source>
</evidence>
<comment type="caution">
    <text evidence="8">The sequence shown here is derived from an EMBL/GenBank/DDBJ whole genome shotgun (WGS) entry which is preliminary data.</text>
</comment>
<sequence>MANHTHSQVPIHGLVVGATDQGFIPDAIKAAQDIGYTVIRVAAWIMKDPSNNLQGSWGSDGQVWYQLWDNGQPNINTGDNGLALLDSAVQQAEAAGIHFIMCLVNQWPNYGGQIDYVNNLLGDGQSQAQFYTNPTVVNSFKNYVSEIVIRYKDSPAIFAWELANEARCQEPECNGSQVLTNWADDISQYIKSLDPNHLVTFGGYGYFNDGTGANNWDFNYDGASGEDFAAILDLQNIDFGTFHLYTDNNGPTGPSYGLQWLKDHNDACTAANKPCVLEELGVNRNNLSVGNVMSQYQDYILSSEAQAIQASMDWSSLYVDAACPSPLDPYAICVSDAFYGQVVTEFVPAMAAKAFFHIQAKHTTHDQLGAVASENRICSQIGIDLLKAGGNAADALIGTTLCTGVVGCHHSGLGGGGFALVRSANGSYDSIDFRETAPAAAFQDMFKNNVLGSIFGGLASGIPGEIQGLYHIYQHYGSLSWSTLLQPAIILARDGFIVGSDFAKAMAHTTEYYDFLSKEPTWAQDFAPNGTRLGAGDVMTRKRYAHTLESIAMGGPDAFYKGPLAEATIGALKETNGSMTMEDLANYKIVSKTPVKIDYKGFRLYSCGAPASGAVALSVMRVLEGYQDFGQRHTINLSTHRLDEATRFGYGKRASLGDPDFVHGIPVYEAGILNQTYADQTRGRISDKHTLNVSDYDPDGFESHENHGTSHIVTADASGMAISMTTTVNIFFGSRVMVPETGVIMNDEMADFSVPNISNVFGYYPSPANYVRPNKRSMSSITPIMVEFANGTLFAILGASGGSRIITTVIQTALNILERNMTVHEALKQPRLHDQLLPNQVSFEWDYDNSTVDYMVGRGHNVTWGPAGSSSQAIRIVNGHFEAAGEPRQDDSAGLTA</sequence>
<feature type="domain" description="Glycoside hydrolase family 5" evidence="7">
    <location>
        <begin position="96"/>
        <end position="289"/>
    </location>
</feature>
<comment type="similarity">
    <text evidence="1">Belongs to the glycosyl hydrolase 5 (cellulase A) family.</text>
</comment>
<dbReference type="GO" id="GO:0000272">
    <property type="term" value="P:polysaccharide catabolic process"/>
    <property type="evidence" value="ECO:0007669"/>
    <property type="project" value="InterPro"/>
</dbReference>
<dbReference type="EMBL" id="CAJPDR010000709">
    <property type="protein sequence ID" value="CAF9941996.1"/>
    <property type="molecule type" value="Genomic_DNA"/>
</dbReference>
<dbReference type="PRINTS" id="PR01210">
    <property type="entry name" value="GGTRANSPTASE"/>
</dbReference>
<evidence type="ECO:0000256" key="1">
    <source>
        <dbReference type="ARBA" id="ARBA00005641"/>
    </source>
</evidence>
<comment type="catalytic activity">
    <reaction evidence="6">
        <text>an N-terminal (5-L-glutamyl)-[peptide] + an alpha-amino acid = 5-L-glutamyl amino acid + an N-terminal L-alpha-aminoacyl-[peptide]</text>
        <dbReference type="Rhea" id="RHEA:23904"/>
        <dbReference type="Rhea" id="RHEA-COMP:9780"/>
        <dbReference type="Rhea" id="RHEA-COMP:9795"/>
        <dbReference type="ChEBI" id="CHEBI:77644"/>
        <dbReference type="ChEBI" id="CHEBI:78597"/>
        <dbReference type="ChEBI" id="CHEBI:78599"/>
        <dbReference type="ChEBI" id="CHEBI:78608"/>
        <dbReference type="EC" id="2.3.2.2"/>
    </reaction>
</comment>
<evidence type="ECO:0000256" key="5">
    <source>
        <dbReference type="PIRSR" id="PIRSR600101-2"/>
    </source>
</evidence>
<feature type="binding site" evidence="5">
    <location>
        <begin position="779"/>
        <end position="780"/>
    </location>
    <ligand>
        <name>L-glutamate</name>
        <dbReference type="ChEBI" id="CHEBI:29985"/>
    </ligand>
</feature>
<dbReference type="PANTHER" id="PTHR11686:SF62">
    <property type="entry name" value="GLUTATHIONE HYDROLASE"/>
    <property type="match status" value="1"/>
</dbReference>
<feature type="active site" description="Nucleophile" evidence="4">
    <location>
        <position position="709"/>
    </location>
</feature>
<evidence type="ECO:0000256" key="4">
    <source>
        <dbReference type="PIRSR" id="PIRSR600101-1"/>
    </source>
</evidence>
<protein>
    <recommendedName>
        <fullName evidence="6">Glutathione hydrolase</fullName>
        <ecNumber evidence="6">2.3.2.2</ecNumber>
        <ecNumber evidence="6">3.4.19.13</ecNumber>
    </recommendedName>
    <alternativeName>
        <fullName evidence="6">Gamma-glutamyltransferase</fullName>
    </alternativeName>
    <alternativeName>
        <fullName evidence="6">Gamma-glutamyltranspeptidase</fullName>
    </alternativeName>
</protein>
<keyword evidence="3" id="KW-0326">Glycosidase</keyword>
<feature type="binding site" evidence="5">
    <location>
        <position position="434"/>
    </location>
    <ligand>
        <name>L-glutamate</name>
        <dbReference type="ChEBI" id="CHEBI:29985"/>
    </ligand>
</feature>
<comment type="catalytic activity">
    <reaction evidence="6">
        <text>glutathione + H2O = L-cysteinylglycine + L-glutamate</text>
        <dbReference type="Rhea" id="RHEA:28807"/>
        <dbReference type="ChEBI" id="CHEBI:15377"/>
        <dbReference type="ChEBI" id="CHEBI:29985"/>
        <dbReference type="ChEBI" id="CHEBI:57925"/>
        <dbReference type="ChEBI" id="CHEBI:61694"/>
        <dbReference type="EC" id="3.4.19.13"/>
    </reaction>
</comment>
<organism evidence="8 9">
    <name type="scientific">Alectoria fallacina</name>
    <dbReference type="NCBI Taxonomy" id="1903189"/>
    <lineage>
        <taxon>Eukaryota</taxon>
        <taxon>Fungi</taxon>
        <taxon>Dikarya</taxon>
        <taxon>Ascomycota</taxon>
        <taxon>Pezizomycotina</taxon>
        <taxon>Lecanoromycetes</taxon>
        <taxon>OSLEUM clade</taxon>
        <taxon>Lecanoromycetidae</taxon>
        <taxon>Lecanorales</taxon>
        <taxon>Lecanorineae</taxon>
        <taxon>Parmeliaceae</taxon>
        <taxon>Alectoria</taxon>
    </lineage>
</organism>
<dbReference type="InterPro" id="IPR001547">
    <property type="entry name" value="Glyco_hydro_5"/>
</dbReference>
<gene>
    <name evidence="8" type="ORF">ALECFALPRED_009435</name>
</gene>
<evidence type="ECO:0000256" key="3">
    <source>
        <dbReference type="ARBA" id="ARBA00023295"/>
    </source>
</evidence>
<comment type="function">
    <text evidence="6">Cleaves the gamma-glutamyl peptide bond of glutathione and glutathione conjugates.</text>
</comment>
<name>A0A8H3J769_9LECA</name>
<feature type="binding site" evidence="5">
    <location>
        <position position="802"/>
    </location>
    <ligand>
        <name>L-glutamate</name>
        <dbReference type="ChEBI" id="CHEBI:29985"/>
    </ligand>
</feature>
<dbReference type="GO" id="GO:0004553">
    <property type="term" value="F:hydrolase activity, hydrolyzing O-glycosyl compounds"/>
    <property type="evidence" value="ECO:0007669"/>
    <property type="project" value="InterPro"/>
</dbReference>
<feature type="binding site" evidence="5">
    <location>
        <position position="751"/>
    </location>
    <ligand>
        <name>L-glutamate</name>
        <dbReference type="ChEBI" id="CHEBI:29985"/>
    </ligand>
</feature>
<dbReference type="EC" id="3.4.19.13" evidence="6"/>
<feature type="binding site" evidence="5">
    <location>
        <begin position="727"/>
        <end position="729"/>
    </location>
    <ligand>
        <name>L-glutamate</name>
        <dbReference type="ChEBI" id="CHEBI:29985"/>
    </ligand>
</feature>
<dbReference type="Gene3D" id="3.20.20.80">
    <property type="entry name" value="Glycosidases"/>
    <property type="match status" value="1"/>
</dbReference>
<dbReference type="Gene3D" id="1.10.246.130">
    <property type="match status" value="1"/>
</dbReference>
<dbReference type="Pfam" id="PF26410">
    <property type="entry name" value="GH5_mannosidase"/>
    <property type="match status" value="1"/>
</dbReference>
<dbReference type="GO" id="GO:0103068">
    <property type="term" value="F:leukotriene C4 gamma-glutamyl transferase activity"/>
    <property type="evidence" value="ECO:0007669"/>
    <property type="project" value="UniProtKB-EC"/>
</dbReference>
<dbReference type="InterPro" id="IPR043138">
    <property type="entry name" value="GGT_lsub"/>
</dbReference>
<evidence type="ECO:0000256" key="6">
    <source>
        <dbReference type="RuleBase" id="RU368068"/>
    </source>
</evidence>
<dbReference type="PANTHER" id="PTHR11686">
    <property type="entry name" value="GAMMA GLUTAMYL TRANSPEPTIDASE"/>
    <property type="match status" value="1"/>
</dbReference>
<proteinExistence type="inferred from homology"/>
<dbReference type="SUPFAM" id="SSF51445">
    <property type="entry name" value="(Trans)glycosidases"/>
    <property type="match status" value="1"/>
</dbReference>
<dbReference type="InterPro" id="IPR043137">
    <property type="entry name" value="GGT_ssub_C"/>
</dbReference>
<dbReference type="GO" id="GO:0006751">
    <property type="term" value="P:glutathione catabolic process"/>
    <property type="evidence" value="ECO:0007669"/>
    <property type="project" value="UniProtKB-UniRule"/>
</dbReference>
<dbReference type="InterPro" id="IPR017853">
    <property type="entry name" value="GH"/>
</dbReference>
<dbReference type="GO" id="GO:0036374">
    <property type="term" value="F:glutathione hydrolase activity"/>
    <property type="evidence" value="ECO:0007669"/>
    <property type="project" value="UniProtKB-UniRule"/>
</dbReference>
<accession>A0A8H3J769</accession>
<dbReference type="Pfam" id="PF01019">
    <property type="entry name" value="G_glu_transpept"/>
    <property type="match status" value="1"/>
</dbReference>
<comment type="pathway">
    <text evidence="6">Sulfur metabolism; glutathione metabolism.</text>
</comment>
<dbReference type="Gene3D" id="3.60.20.40">
    <property type="match status" value="1"/>
</dbReference>
<reference evidence="8" key="1">
    <citation type="submission" date="2021-03" db="EMBL/GenBank/DDBJ databases">
        <authorList>
            <person name="Tagirdzhanova G."/>
        </authorList>
    </citation>
    <scope>NUCLEOTIDE SEQUENCE</scope>
</reference>
<dbReference type="SUPFAM" id="SSF56235">
    <property type="entry name" value="N-terminal nucleophile aminohydrolases (Ntn hydrolases)"/>
    <property type="match status" value="1"/>
</dbReference>
<dbReference type="AlphaFoldDB" id="A0A8H3J769"/>